<dbReference type="EMBL" id="LNYY01000019">
    <property type="protein sequence ID" value="KTD68654.1"/>
    <property type="molecule type" value="Genomic_DNA"/>
</dbReference>
<dbReference type="Proteomes" id="UP000054926">
    <property type="component" value="Unassembled WGS sequence"/>
</dbReference>
<evidence type="ECO:0000313" key="1">
    <source>
        <dbReference type="EMBL" id="KTD68654.1"/>
    </source>
</evidence>
<gene>
    <name evidence="1" type="ORF">Lste_1812</name>
</gene>
<dbReference type="RefSeq" id="WP_058510727.1">
    <property type="nucleotide sequence ID" value="NZ_LNYY01000019.1"/>
</dbReference>
<name>A0A0W0ZIJ6_9GAMM</name>
<dbReference type="AlphaFoldDB" id="A0A0W0ZIJ6"/>
<organism evidence="1 2">
    <name type="scientific">Legionella steelei</name>
    <dbReference type="NCBI Taxonomy" id="947033"/>
    <lineage>
        <taxon>Bacteria</taxon>
        <taxon>Pseudomonadati</taxon>
        <taxon>Pseudomonadota</taxon>
        <taxon>Gammaproteobacteria</taxon>
        <taxon>Legionellales</taxon>
        <taxon>Legionellaceae</taxon>
        <taxon>Legionella</taxon>
    </lineage>
</organism>
<comment type="caution">
    <text evidence="1">The sequence shown here is derived from an EMBL/GenBank/DDBJ whole genome shotgun (WGS) entry which is preliminary data.</text>
</comment>
<dbReference type="PATRIC" id="fig|947033.5.peg.1915"/>
<protein>
    <submittedName>
        <fullName evidence="1">Uncharacterized protein</fullName>
    </submittedName>
</protein>
<reference evidence="1 2" key="1">
    <citation type="submission" date="2015-11" db="EMBL/GenBank/DDBJ databases">
        <title>Genomic analysis of 38 Legionella species identifies large and diverse effector repertoires.</title>
        <authorList>
            <person name="Burstein D."/>
            <person name="Amaro F."/>
            <person name="Zusman T."/>
            <person name="Lifshitz Z."/>
            <person name="Cohen O."/>
            <person name="Gilbert J.A."/>
            <person name="Pupko T."/>
            <person name="Shuman H.A."/>
            <person name="Segal G."/>
        </authorList>
    </citation>
    <scope>NUCLEOTIDE SEQUENCE [LARGE SCALE GENOMIC DNA]</scope>
    <source>
        <strain evidence="1 2">IMVS3376</strain>
    </source>
</reference>
<dbReference type="STRING" id="947033.Lste_1812"/>
<keyword evidence="2" id="KW-1185">Reference proteome</keyword>
<evidence type="ECO:0000313" key="2">
    <source>
        <dbReference type="Proteomes" id="UP000054926"/>
    </source>
</evidence>
<proteinExistence type="predicted"/>
<sequence length="356" mass="40193">MFSKELESVKSKLNGCGHHWGTDFHLSGTTAYVGQDTWYETQIPYLVGLNGNNPGPGPGLILEDVENKDIHMTWTPGLTGCMGLAILGRNEKTGKIDLFFAHARQYDQVNATEDPKNPMFLARNFVKSHGEIRVFWGTDFFHGHSLQEGQAKRQEAQRKLSTELGCWVRNDDCIVTSDLTFFPKIGLPLVGSPATAYKDLTQDRDLAAKIAFSESKKLDKFTPDDKIVGKIQLHLVELKEKRYTHPRLYHQDNTREMKITALTQILEAYKVGNYDVLRHYARHAENNTSPFAAPEGKDVWSSKKGTTKMLAQLAARDIYQKISVMGYDGCGLQKDMEPISSYRFYKPNPKSELSPT</sequence>
<dbReference type="OrthoDB" id="5606290at2"/>
<accession>A0A0W0ZIJ6</accession>